<feature type="region of interest" description="Disordered" evidence="1">
    <location>
        <begin position="1"/>
        <end position="26"/>
    </location>
</feature>
<proteinExistence type="predicted"/>
<evidence type="ECO:0000256" key="1">
    <source>
        <dbReference type="SAM" id="MobiDB-lite"/>
    </source>
</evidence>
<dbReference type="Proteomes" id="UP000064137">
    <property type="component" value="Chromosome"/>
</dbReference>
<evidence type="ECO:0000313" key="3">
    <source>
        <dbReference type="Proteomes" id="UP000064137"/>
    </source>
</evidence>
<gene>
    <name evidence="2" type="ORF">APT59_09785</name>
</gene>
<evidence type="ECO:0000313" key="2">
    <source>
        <dbReference type="EMBL" id="ALZ84478.1"/>
    </source>
</evidence>
<dbReference type="AlphaFoldDB" id="A0A0U4P243"/>
<sequence length="167" mass="18621">MSTEHIDWTSAPEGATHFSPLNDEQPWRMKDDGDWYGWNPDEENWVEVEDPRPDLYLAAPVDSWPGDGLPPVGIVCEMLSHGEDTEWVEVKVLAHAKICGDDHAVFQYEDHIGTSDNRGACFRPIRTDEERAIDRTLAEIEALYADGGPAAIFDAGYRKVDPAGAQP</sequence>
<accession>A0A0U4P243</accession>
<dbReference type="OrthoDB" id="6505552at2"/>
<dbReference type="KEGG" id="por:APT59_09785"/>
<protein>
    <submittedName>
        <fullName evidence="2">Uncharacterized protein</fullName>
    </submittedName>
</protein>
<dbReference type="EMBL" id="CP013987">
    <property type="protein sequence ID" value="ALZ84478.1"/>
    <property type="molecule type" value="Genomic_DNA"/>
</dbReference>
<dbReference type="RefSeq" id="WP_059314670.1">
    <property type="nucleotide sequence ID" value="NZ_CP013987.1"/>
</dbReference>
<name>A0A0U4P243_9PSED</name>
<reference evidence="2 3" key="1">
    <citation type="submission" date="2016-01" db="EMBL/GenBank/DDBJ databases">
        <title>Annotation of Pseudomonas oryzihabitans USDA-ARS-USMARC-56511.</title>
        <authorList>
            <person name="Harhay G.P."/>
            <person name="Harhay D.M."/>
            <person name="Smith T.P.L."/>
            <person name="Bono J.L."/>
            <person name="Heaton M.P."/>
            <person name="Clawson M.L."/>
            <person name="Chitko-Mckown C.G."/>
            <person name="Capik S.F."/>
            <person name="DeDonder K.D."/>
            <person name="Apley M.D."/>
            <person name="Lubbers B.V."/>
            <person name="White B.J."/>
            <person name="Larson R.L."/>
        </authorList>
    </citation>
    <scope>NUCLEOTIDE SEQUENCE [LARGE SCALE GENOMIC DNA]</scope>
    <source>
        <strain evidence="2 3">USDA-ARS-USMARC-56511</strain>
    </source>
</reference>
<organism evidence="2 3">
    <name type="scientific">Pseudomonas oryzihabitans</name>
    <dbReference type="NCBI Taxonomy" id="47885"/>
    <lineage>
        <taxon>Bacteria</taxon>
        <taxon>Pseudomonadati</taxon>
        <taxon>Pseudomonadota</taxon>
        <taxon>Gammaproteobacteria</taxon>
        <taxon>Pseudomonadales</taxon>
        <taxon>Pseudomonadaceae</taxon>
        <taxon>Pseudomonas</taxon>
    </lineage>
</organism>